<evidence type="ECO:0000313" key="1">
    <source>
        <dbReference type="EMBL" id="SHI39984.1"/>
    </source>
</evidence>
<proteinExistence type="predicted"/>
<protein>
    <submittedName>
        <fullName evidence="1">Uncharacterized protein</fullName>
    </submittedName>
</protein>
<reference evidence="1 2" key="1">
    <citation type="submission" date="2016-11" db="EMBL/GenBank/DDBJ databases">
        <authorList>
            <person name="Jaros S."/>
            <person name="Januszkiewicz K."/>
            <person name="Wedrychowicz H."/>
        </authorList>
    </citation>
    <scope>NUCLEOTIDE SEQUENCE [LARGE SCALE GENOMIC DNA]</scope>
    <source>
        <strain evidence="1 2">DSM 19022</strain>
    </source>
</reference>
<dbReference type="AlphaFoldDB" id="A0A1M6ATY0"/>
<sequence length="44" mass="5343">MRKVGENEANDKNKDFQRKKQLNRSVFLVKNMIILSRRMSCRFI</sequence>
<organism evidence="1 2">
    <name type="scientific">Lutispora thermophila DSM 19022</name>
    <dbReference type="NCBI Taxonomy" id="1122184"/>
    <lineage>
        <taxon>Bacteria</taxon>
        <taxon>Bacillati</taxon>
        <taxon>Bacillota</taxon>
        <taxon>Clostridia</taxon>
        <taxon>Lutisporales</taxon>
        <taxon>Lutisporaceae</taxon>
        <taxon>Lutispora</taxon>
    </lineage>
</organism>
<gene>
    <name evidence="1" type="ORF">SAMN02745176_00115</name>
</gene>
<dbReference type="EMBL" id="FQZS01000003">
    <property type="protein sequence ID" value="SHI39984.1"/>
    <property type="molecule type" value="Genomic_DNA"/>
</dbReference>
<evidence type="ECO:0000313" key="2">
    <source>
        <dbReference type="Proteomes" id="UP000184442"/>
    </source>
</evidence>
<name>A0A1M6ATY0_9FIRM</name>
<dbReference type="Proteomes" id="UP000184442">
    <property type="component" value="Unassembled WGS sequence"/>
</dbReference>
<accession>A0A1M6ATY0</accession>
<dbReference type="STRING" id="1122184.SAMN02745176_00115"/>
<dbReference type="RefSeq" id="WP_278308930.1">
    <property type="nucleotide sequence ID" value="NZ_FQZS01000003.1"/>
</dbReference>
<keyword evidence="2" id="KW-1185">Reference proteome</keyword>